<dbReference type="Pfam" id="PF23553">
    <property type="entry name" value="NELF-A_N"/>
    <property type="match status" value="1"/>
</dbReference>
<dbReference type="InterPro" id="IPR056557">
    <property type="entry name" value="NELF-A_N"/>
</dbReference>
<proteinExistence type="predicted"/>
<gene>
    <name evidence="2" type="ORF">BOVATA_037790</name>
</gene>
<evidence type="ECO:0000313" key="3">
    <source>
        <dbReference type="Proteomes" id="UP000236319"/>
    </source>
</evidence>
<name>A0A2H6KH21_9APIC</name>
<dbReference type="AlphaFoldDB" id="A0A2H6KH21"/>
<dbReference type="EMBL" id="BDSA01000004">
    <property type="protein sequence ID" value="GBE62286.1"/>
    <property type="molecule type" value="Genomic_DNA"/>
</dbReference>
<sequence length="227" mass="26238">MTEKEHNVKTVVSDAVSRRGVGVGGSTTDESLRQLSDQYVEYLKLIKDNWSSCHASKILNLELVQYIVPRFRQLSAPLRVRILTSFFYLKDTLRVEAQENIMEVLGYTETDANEWVRKMGQLLKPFILNGMIDLRLIDTETAFRIITFLDEHRDATYYEKEGLDCIHMCNVKDFEGSLASNGARNDDEYTLYYPQMNFDKLGDVIFKRAVNRKNAYAQRRRPTATGT</sequence>
<dbReference type="OrthoDB" id="2135488at2759"/>
<keyword evidence="3" id="KW-1185">Reference proteome</keyword>
<dbReference type="VEuPathDB" id="PiroplasmaDB:BOVATA_037790"/>
<accession>A0A2H6KH21</accession>
<feature type="domain" description="NELF-A N-terminal" evidence="1">
    <location>
        <begin position="47"/>
        <end position="154"/>
    </location>
</feature>
<comment type="caution">
    <text evidence="2">The sequence shown here is derived from an EMBL/GenBank/DDBJ whole genome shotgun (WGS) entry which is preliminary data.</text>
</comment>
<reference evidence="2 3" key="1">
    <citation type="journal article" date="2017" name="BMC Genomics">
        <title>Whole-genome assembly of Babesia ovata and comparative genomics between closely related pathogens.</title>
        <authorList>
            <person name="Yamagishi J."/>
            <person name="Asada M."/>
            <person name="Hakimi H."/>
            <person name="Tanaka T.Q."/>
            <person name="Sugimoto C."/>
            <person name="Kawazu S."/>
        </authorList>
    </citation>
    <scope>NUCLEOTIDE SEQUENCE [LARGE SCALE GENOMIC DNA]</scope>
    <source>
        <strain evidence="2 3">Miyake</strain>
    </source>
</reference>
<evidence type="ECO:0000259" key="1">
    <source>
        <dbReference type="Pfam" id="PF23553"/>
    </source>
</evidence>
<organism evidence="2 3">
    <name type="scientific">Babesia ovata</name>
    <dbReference type="NCBI Taxonomy" id="189622"/>
    <lineage>
        <taxon>Eukaryota</taxon>
        <taxon>Sar</taxon>
        <taxon>Alveolata</taxon>
        <taxon>Apicomplexa</taxon>
        <taxon>Aconoidasida</taxon>
        <taxon>Piroplasmida</taxon>
        <taxon>Babesiidae</taxon>
        <taxon>Babesia</taxon>
    </lineage>
</organism>
<protein>
    <recommendedName>
        <fullName evidence="1">NELF-A N-terminal domain-containing protein</fullName>
    </recommendedName>
</protein>
<dbReference type="RefSeq" id="XP_028868529.1">
    <property type="nucleotide sequence ID" value="XM_029012696.1"/>
</dbReference>
<dbReference type="GeneID" id="39876056"/>
<evidence type="ECO:0000313" key="2">
    <source>
        <dbReference type="EMBL" id="GBE62286.1"/>
    </source>
</evidence>
<dbReference type="Proteomes" id="UP000236319">
    <property type="component" value="Unassembled WGS sequence"/>
</dbReference>